<comment type="caution">
    <text evidence="1">The sequence shown here is derived from an EMBL/GenBank/DDBJ whole genome shotgun (WGS) entry which is preliminary data.</text>
</comment>
<reference evidence="1" key="1">
    <citation type="submission" date="2022-06" db="EMBL/GenBank/DDBJ databases">
        <title>Fusarium solani species complex genomes reveal bases of compartmentalisation and animal pathogenesis.</title>
        <authorList>
            <person name="Tsai I.J."/>
        </authorList>
    </citation>
    <scope>NUCLEOTIDE SEQUENCE</scope>
    <source>
        <strain evidence="1">Fu6.1</strain>
    </source>
</reference>
<dbReference type="EMBL" id="CM046505">
    <property type="protein sequence ID" value="KAI8674568.1"/>
    <property type="molecule type" value="Genomic_DNA"/>
</dbReference>
<proteinExistence type="predicted"/>
<sequence>MSLSMESDSATHQTGGATKTGKDDANISLRRSPSNPIGQSFTVPVSSQLQRRLNNRQIQLFAIGGTIGQAVFVSLGTPLAQGGPGSLLLGYIIYSLIMGMVVNCSAEMVTFMPVPGALIQHAGKWVDEAFGFMVGWNYFFWFALTLPFELVGASLVMGFWRDDIPVAAVICVMIVFYTVLNIVAVNWFGEVEFWMSLGKVLLLVSVFFFTFVTMVGGNPRHDAYGFRYWNNPGSFLEYGDTGSVGRFRGFLACFYNAAFVVVGPESISAIAGEARNPRYTIKNAFKSMYLRFFLFFVGSALCIGIVIAANDPKLVAIVEGTSDAGDSAAGSPYVIAASNLGISTFPSMINALLLTSIISAGNNYVFAASRGLYAMAERGFAPKFLLKVTKSGVPLYCLGFTIIFCAIAFLQLSSSTVEVYNWLISLTTAAGLVTFLTMTITYIFFYRALKAQGIDRRTLPYCGWGQPYMAYAATALLAIVILTFGYETFMPWSVSSFFINYTFLLLALLTFGFWKIVKGTKFVKPHEADLVWDRPEIDAHEASIMEPQIGFWREIGELFCLGRKGKVMDHASG</sequence>
<gene>
    <name evidence="1" type="ORF">NCS57_00355000</name>
</gene>
<protein>
    <submittedName>
        <fullName evidence="1">AA-permease domain-containing protein</fullName>
    </submittedName>
</protein>
<evidence type="ECO:0000313" key="2">
    <source>
        <dbReference type="Proteomes" id="UP001065298"/>
    </source>
</evidence>
<name>A0ACC0R305_9HYPO</name>
<evidence type="ECO:0000313" key="1">
    <source>
        <dbReference type="EMBL" id="KAI8674568.1"/>
    </source>
</evidence>
<accession>A0ACC0R305</accession>
<dbReference type="Proteomes" id="UP001065298">
    <property type="component" value="Chromosome 3"/>
</dbReference>
<organism evidence="1 2">
    <name type="scientific">Fusarium keratoplasticum</name>
    <dbReference type="NCBI Taxonomy" id="1328300"/>
    <lineage>
        <taxon>Eukaryota</taxon>
        <taxon>Fungi</taxon>
        <taxon>Dikarya</taxon>
        <taxon>Ascomycota</taxon>
        <taxon>Pezizomycotina</taxon>
        <taxon>Sordariomycetes</taxon>
        <taxon>Hypocreomycetidae</taxon>
        <taxon>Hypocreales</taxon>
        <taxon>Nectriaceae</taxon>
        <taxon>Fusarium</taxon>
        <taxon>Fusarium solani species complex</taxon>
    </lineage>
</organism>
<keyword evidence="2" id="KW-1185">Reference proteome</keyword>